<dbReference type="InterPro" id="IPR050229">
    <property type="entry name" value="GlpE_sulfurtransferase"/>
</dbReference>
<dbReference type="PANTHER" id="PTHR43031">
    <property type="entry name" value="FAD-DEPENDENT OXIDOREDUCTASE"/>
    <property type="match status" value="1"/>
</dbReference>
<comment type="caution">
    <text evidence="2">The sequence shown here is derived from an EMBL/GenBank/DDBJ whole genome shotgun (WGS) entry which is preliminary data.</text>
</comment>
<dbReference type="EMBL" id="JBHSKS010000011">
    <property type="protein sequence ID" value="MFC5192867.1"/>
    <property type="molecule type" value="Genomic_DNA"/>
</dbReference>
<sequence length="165" mass="19011">MNLQKTRILFLITFLSVFSSFGQSVAYKTLLEGLYDDRFPVIQPKQISNLSNYQVLDAREKAEYEVSHLPKAKWVGYETFDLKNVADLDKNQPILVYCTVGARSQEIGKKLQSAGFTRVFNLYGGIIHWVNENQPLVQNEKLTLKVHTYSKSWGVWLNKGEKVYD</sequence>
<reference evidence="3" key="1">
    <citation type="journal article" date="2019" name="Int. J. Syst. Evol. Microbiol.">
        <title>The Global Catalogue of Microorganisms (GCM) 10K type strain sequencing project: providing services to taxonomists for standard genome sequencing and annotation.</title>
        <authorList>
            <consortium name="The Broad Institute Genomics Platform"/>
            <consortium name="The Broad Institute Genome Sequencing Center for Infectious Disease"/>
            <person name="Wu L."/>
            <person name="Ma J."/>
        </authorList>
    </citation>
    <scope>NUCLEOTIDE SEQUENCE [LARGE SCALE GENOMIC DNA]</scope>
    <source>
        <strain evidence="3">CGMCC 1.7030</strain>
    </source>
</reference>
<gene>
    <name evidence="2" type="ORF">ACFPIK_13910</name>
</gene>
<dbReference type="CDD" id="cd00158">
    <property type="entry name" value="RHOD"/>
    <property type="match status" value="1"/>
</dbReference>
<organism evidence="2 3">
    <name type="scientific">Algoriphagus aquatilis</name>
    <dbReference type="NCBI Taxonomy" id="490186"/>
    <lineage>
        <taxon>Bacteria</taxon>
        <taxon>Pseudomonadati</taxon>
        <taxon>Bacteroidota</taxon>
        <taxon>Cytophagia</taxon>
        <taxon>Cytophagales</taxon>
        <taxon>Cyclobacteriaceae</taxon>
        <taxon>Algoriphagus</taxon>
    </lineage>
</organism>
<protein>
    <submittedName>
        <fullName evidence="2">Rhodanese-like domain-containing protein</fullName>
    </submittedName>
</protein>
<dbReference type="RefSeq" id="WP_377916297.1">
    <property type="nucleotide sequence ID" value="NZ_JBHSKS010000011.1"/>
</dbReference>
<dbReference type="SMART" id="SM00450">
    <property type="entry name" value="RHOD"/>
    <property type="match status" value="1"/>
</dbReference>
<dbReference type="PANTHER" id="PTHR43031:SF7">
    <property type="entry name" value="NITRIC OXIDE REDUCTASE FLRD-NAD(+) REDUCTASE"/>
    <property type="match status" value="1"/>
</dbReference>
<proteinExistence type="predicted"/>
<dbReference type="InterPro" id="IPR001763">
    <property type="entry name" value="Rhodanese-like_dom"/>
</dbReference>
<dbReference type="Proteomes" id="UP001596163">
    <property type="component" value="Unassembled WGS sequence"/>
</dbReference>
<dbReference type="Gene3D" id="3.40.250.10">
    <property type="entry name" value="Rhodanese-like domain"/>
    <property type="match status" value="1"/>
</dbReference>
<name>A0ABW0BY42_9BACT</name>
<dbReference type="SUPFAM" id="SSF52821">
    <property type="entry name" value="Rhodanese/Cell cycle control phosphatase"/>
    <property type="match status" value="1"/>
</dbReference>
<accession>A0ABW0BY42</accession>
<dbReference type="NCBIfam" id="NF045521">
    <property type="entry name" value="rhoda_near_glyco"/>
    <property type="match status" value="1"/>
</dbReference>
<keyword evidence="3" id="KW-1185">Reference proteome</keyword>
<evidence type="ECO:0000313" key="2">
    <source>
        <dbReference type="EMBL" id="MFC5192867.1"/>
    </source>
</evidence>
<dbReference type="PROSITE" id="PS50206">
    <property type="entry name" value="RHODANESE_3"/>
    <property type="match status" value="1"/>
</dbReference>
<evidence type="ECO:0000313" key="3">
    <source>
        <dbReference type="Proteomes" id="UP001596163"/>
    </source>
</evidence>
<dbReference type="InterPro" id="IPR036873">
    <property type="entry name" value="Rhodanese-like_dom_sf"/>
</dbReference>
<evidence type="ECO:0000259" key="1">
    <source>
        <dbReference type="PROSITE" id="PS50206"/>
    </source>
</evidence>
<dbReference type="Pfam" id="PF00581">
    <property type="entry name" value="Rhodanese"/>
    <property type="match status" value="1"/>
</dbReference>
<feature type="domain" description="Rhodanese" evidence="1">
    <location>
        <begin position="49"/>
        <end position="138"/>
    </location>
</feature>